<reference evidence="7 8" key="1">
    <citation type="journal article" date="2020" name="bioRxiv">
        <title>Sequence and annotation of 42 cannabis genomes reveals extensive copy number variation in cannabinoid synthesis and pathogen resistance genes.</title>
        <authorList>
            <person name="Mckernan K.J."/>
            <person name="Helbert Y."/>
            <person name="Kane L.T."/>
            <person name="Ebling H."/>
            <person name="Zhang L."/>
            <person name="Liu B."/>
            <person name="Eaton Z."/>
            <person name="Mclaughlin S."/>
            <person name="Kingan S."/>
            <person name="Baybayan P."/>
            <person name="Concepcion G."/>
            <person name="Jordan M."/>
            <person name="Riva A."/>
            <person name="Barbazuk W."/>
            <person name="Harkins T."/>
        </authorList>
    </citation>
    <scope>NUCLEOTIDE SEQUENCE [LARGE SCALE GENOMIC DNA]</scope>
    <source>
        <strain evidence="8">cv. Jamaican Lion 4</strain>
        <tissue evidence="7">Leaf</tissue>
    </source>
</reference>
<evidence type="ECO:0000256" key="5">
    <source>
        <dbReference type="ARBA" id="ARBA00023136"/>
    </source>
</evidence>
<evidence type="ECO:0000256" key="3">
    <source>
        <dbReference type="ARBA" id="ARBA00022692"/>
    </source>
</evidence>
<keyword evidence="5" id="KW-0472">Membrane</keyword>
<accession>A0A7J6DNH0</accession>
<dbReference type="PANTHER" id="PTHR31113">
    <property type="entry name" value="UPF0496 PROTEIN 3-RELATED"/>
    <property type="match status" value="1"/>
</dbReference>
<name>A0A7J6DNH0_CANSA</name>
<evidence type="ECO:0000256" key="4">
    <source>
        <dbReference type="ARBA" id="ARBA00022989"/>
    </source>
</evidence>
<feature type="region of interest" description="Disordered" evidence="6">
    <location>
        <begin position="35"/>
        <end position="55"/>
    </location>
</feature>
<dbReference type="EMBL" id="JAATIQ010000803">
    <property type="protein sequence ID" value="KAF4347496.1"/>
    <property type="molecule type" value="Genomic_DNA"/>
</dbReference>
<comment type="caution">
    <text evidence="7">The sequence shown here is derived from an EMBL/GenBank/DDBJ whole genome shotgun (WGS) entry which is preliminary data.</text>
</comment>
<comment type="subcellular location">
    <subcellularLocation>
        <location evidence="1">Membrane</location>
    </subcellularLocation>
</comment>
<keyword evidence="8" id="KW-1185">Reference proteome</keyword>
<dbReference type="Proteomes" id="UP000583929">
    <property type="component" value="Unassembled WGS sequence"/>
</dbReference>
<organism evidence="7 8">
    <name type="scientific">Cannabis sativa</name>
    <name type="common">Hemp</name>
    <name type="synonym">Marijuana</name>
    <dbReference type="NCBI Taxonomy" id="3483"/>
    <lineage>
        <taxon>Eukaryota</taxon>
        <taxon>Viridiplantae</taxon>
        <taxon>Streptophyta</taxon>
        <taxon>Embryophyta</taxon>
        <taxon>Tracheophyta</taxon>
        <taxon>Spermatophyta</taxon>
        <taxon>Magnoliopsida</taxon>
        <taxon>eudicotyledons</taxon>
        <taxon>Gunneridae</taxon>
        <taxon>Pentapetalae</taxon>
        <taxon>rosids</taxon>
        <taxon>fabids</taxon>
        <taxon>Rosales</taxon>
        <taxon>Cannabaceae</taxon>
        <taxon>Cannabis</taxon>
    </lineage>
</organism>
<evidence type="ECO:0000313" key="8">
    <source>
        <dbReference type="Proteomes" id="UP000583929"/>
    </source>
</evidence>
<proteinExistence type="inferred from homology"/>
<keyword evidence="3" id="KW-0812">Transmembrane</keyword>
<gene>
    <name evidence="7" type="ORF">G4B88_029712</name>
</gene>
<comment type="similarity">
    <text evidence="2">Belongs to the UPF0496 family.</text>
</comment>
<sequence>MLHHCLTLNPSPSPSPSSLPNSHYYSQSQIQADSAAANGDCGGGDTASLASTQPSPNLSREYSIAIQSNSYQEIRSTVEIHYQDQNAVVLERVLNPNRDCIEEALRYAKPNTLTRLVSDYFDHSEYTSQLCLNLQHAVFRARELYSPLHELLQILPEDSDSLSQSQCNWAYEIFVKFDSFQNPFSFSDDSHHHSFDHIRGCFSNLRQRLDRRLRKSRSLISLLFETAFCSRPVALTTRALTSLLVCTHALPMRKRVSRFAQLDAAAKGTFALNEDLITLKSLVDRMQTTIEEDKISVQMGLNCGGERYLIQEVVKQLRQNQSKFIHQLDDLETHIYLCFNTLELGSYNRFIFIKLDLNLITVIHDHKLKEKDYHQQWKFIDPKVNRSKNKETTCLSLVNSLVLKSFDTDLYKRVNQFFDS</sequence>
<dbReference type="InterPro" id="IPR007749">
    <property type="entry name" value="DUF677"/>
</dbReference>
<evidence type="ECO:0000256" key="6">
    <source>
        <dbReference type="SAM" id="MobiDB-lite"/>
    </source>
</evidence>
<protein>
    <submittedName>
        <fullName evidence="7">Uncharacterized protein</fullName>
    </submittedName>
</protein>
<evidence type="ECO:0000256" key="1">
    <source>
        <dbReference type="ARBA" id="ARBA00004370"/>
    </source>
</evidence>
<dbReference type="PANTHER" id="PTHR31113:SF5">
    <property type="entry name" value="OS04G0405700 PROTEIN"/>
    <property type="match status" value="1"/>
</dbReference>
<dbReference type="AlphaFoldDB" id="A0A7J6DNH0"/>
<evidence type="ECO:0000313" key="7">
    <source>
        <dbReference type="EMBL" id="KAF4347496.1"/>
    </source>
</evidence>
<dbReference type="GO" id="GO:0016020">
    <property type="term" value="C:membrane"/>
    <property type="evidence" value="ECO:0007669"/>
    <property type="project" value="UniProtKB-SubCell"/>
</dbReference>
<keyword evidence="4" id="KW-1133">Transmembrane helix</keyword>
<evidence type="ECO:0000256" key="2">
    <source>
        <dbReference type="ARBA" id="ARBA00009074"/>
    </source>
</evidence>
<feature type="region of interest" description="Disordered" evidence="6">
    <location>
        <begin position="1"/>
        <end position="23"/>
    </location>
</feature>